<comment type="caution">
    <text evidence="9">The sequence shown here is derived from an EMBL/GenBank/DDBJ whole genome shotgun (WGS) entry which is preliminary data.</text>
</comment>
<reference evidence="9" key="2">
    <citation type="submission" date="2023-06" db="EMBL/GenBank/DDBJ databases">
        <authorList>
            <consortium name="Lawrence Berkeley National Laboratory"/>
            <person name="Haridas S."/>
            <person name="Hensen N."/>
            <person name="Bonometti L."/>
            <person name="Westerberg I."/>
            <person name="Brannstrom I.O."/>
            <person name="Guillou S."/>
            <person name="Cros-Aarteil S."/>
            <person name="Calhoun S."/>
            <person name="Kuo A."/>
            <person name="Mondo S."/>
            <person name="Pangilinan J."/>
            <person name="Riley R."/>
            <person name="Labutti K."/>
            <person name="Andreopoulos B."/>
            <person name="Lipzen A."/>
            <person name="Chen C."/>
            <person name="Yanf M."/>
            <person name="Daum C."/>
            <person name="Ng V."/>
            <person name="Clum A."/>
            <person name="Steindorff A."/>
            <person name="Ohm R."/>
            <person name="Martin F."/>
            <person name="Silar P."/>
            <person name="Natvig D."/>
            <person name="Lalanne C."/>
            <person name="Gautier V."/>
            <person name="Ament-Velasquez S.L."/>
            <person name="Kruys A."/>
            <person name="Hutchinson M.I."/>
            <person name="Powell A.J."/>
            <person name="Barry K."/>
            <person name="Miller A.N."/>
            <person name="Grigoriev I.V."/>
            <person name="Debuchy R."/>
            <person name="Gladieux P."/>
            <person name="Thoren M.H."/>
            <person name="Johannesson H."/>
        </authorList>
    </citation>
    <scope>NUCLEOTIDE SEQUENCE</scope>
    <source>
        <strain evidence="9">CBS 168.71</strain>
    </source>
</reference>
<feature type="region of interest" description="Disordered" evidence="7">
    <location>
        <begin position="711"/>
        <end position="734"/>
    </location>
</feature>
<evidence type="ECO:0000256" key="4">
    <source>
        <dbReference type="ARBA" id="ARBA00022807"/>
    </source>
</evidence>
<organism evidence="9 10">
    <name type="scientific">Chaetomium fimeti</name>
    <dbReference type="NCBI Taxonomy" id="1854472"/>
    <lineage>
        <taxon>Eukaryota</taxon>
        <taxon>Fungi</taxon>
        <taxon>Dikarya</taxon>
        <taxon>Ascomycota</taxon>
        <taxon>Pezizomycotina</taxon>
        <taxon>Sordariomycetes</taxon>
        <taxon>Sordariomycetidae</taxon>
        <taxon>Sordariales</taxon>
        <taxon>Chaetomiaceae</taxon>
        <taxon>Chaetomium</taxon>
    </lineage>
</organism>
<feature type="region of interest" description="Disordered" evidence="7">
    <location>
        <begin position="66"/>
        <end position="85"/>
    </location>
</feature>
<keyword evidence="3 6" id="KW-0378">Hydrolase</keyword>
<dbReference type="PROSITE" id="PS50203">
    <property type="entry name" value="CALPAIN_CAT"/>
    <property type="match status" value="1"/>
</dbReference>
<gene>
    <name evidence="9" type="ORF">B0H64DRAFT_417479</name>
</gene>
<evidence type="ECO:0000313" key="9">
    <source>
        <dbReference type="EMBL" id="KAK3295864.1"/>
    </source>
</evidence>
<dbReference type="InterPro" id="IPR022684">
    <property type="entry name" value="Calpain_cysteine_protease"/>
</dbReference>
<keyword evidence="10" id="KW-1185">Reference proteome</keyword>
<dbReference type="GO" id="GO:0006508">
    <property type="term" value="P:proteolysis"/>
    <property type="evidence" value="ECO:0007669"/>
    <property type="project" value="UniProtKB-KW"/>
</dbReference>
<evidence type="ECO:0000256" key="6">
    <source>
        <dbReference type="PROSITE-ProRule" id="PRU00239"/>
    </source>
</evidence>
<dbReference type="Proteomes" id="UP001278766">
    <property type="component" value="Unassembled WGS sequence"/>
</dbReference>
<protein>
    <recommendedName>
        <fullName evidence="8">Calpain catalytic domain-containing protein</fullName>
    </recommendedName>
</protein>
<feature type="compositionally biased region" description="Low complexity" evidence="7">
    <location>
        <begin position="759"/>
        <end position="770"/>
    </location>
</feature>
<dbReference type="GeneID" id="87842196"/>
<dbReference type="RefSeq" id="XP_062659378.1">
    <property type="nucleotide sequence ID" value="XM_062805248.1"/>
</dbReference>
<proteinExistence type="inferred from homology"/>
<dbReference type="SUPFAM" id="SSF49758">
    <property type="entry name" value="Calpain large subunit, middle domain (domain III)"/>
    <property type="match status" value="2"/>
</dbReference>
<feature type="active site" evidence="5 6">
    <location>
        <position position="347"/>
    </location>
</feature>
<dbReference type="SMART" id="SM00230">
    <property type="entry name" value="CysPc"/>
    <property type="match status" value="1"/>
</dbReference>
<evidence type="ECO:0000259" key="8">
    <source>
        <dbReference type="PROSITE" id="PS50203"/>
    </source>
</evidence>
<feature type="compositionally biased region" description="Gly residues" evidence="7">
    <location>
        <begin position="850"/>
        <end position="871"/>
    </location>
</feature>
<comment type="similarity">
    <text evidence="1">Belongs to the peptidase C2 family. PalB/RIM13 subfamily.</text>
</comment>
<evidence type="ECO:0000256" key="1">
    <source>
        <dbReference type="ARBA" id="ARBA00010193"/>
    </source>
</evidence>
<keyword evidence="4 6" id="KW-0788">Thiol protease</keyword>
<dbReference type="InterPro" id="IPR001300">
    <property type="entry name" value="Peptidase_C2_calpain_cat"/>
</dbReference>
<dbReference type="Pfam" id="PF25435">
    <property type="entry name" value="PalB_C"/>
    <property type="match status" value="1"/>
</dbReference>
<dbReference type="SUPFAM" id="SSF54001">
    <property type="entry name" value="Cysteine proteinases"/>
    <property type="match status" value="1"/>
</dbReference>
<dbReference type="SMART" id="SM00720">
    <property type="entry name" value="calpain_III"/>
    <property type="match status" value="1"/>
</dbReference>
<dbReference type="EMBL" id="JAUEPN010000004">
    <property type="protein sequence ID" value="KAK3295864.1"/>
    <property type="molecule type" value="Genomic_DNA"/>
</dbReference>
<dbReference type="PANTHER" id="PTHR46143">
    <property type="entry name" value="CALPAIN-7"/>
    <property type="match status" value="1"/>
</dbReference>
<evidence type="ECO:0000256" key="5">
    <source>
        <dbReference type="PIRSR" id="PIRSR622684-1"/>
    </source>
</evidence>
<accession>A0AAE0LT42</accession>
<feature type="compositionally biased region" description="Gly residues" evidence="7">
    <location>
        <begin position="771"/>
        <end position="780"/>
    </location>
</feature>
<dbReference type="AlphaFoldDB" id="A0AAE0LT42"/>
<feature type="region of interest" description="Disordered" evidence="7">
    <location>
        <begin position="850"/>
        <end position="872"/>
    </location>
</feature>
<dbReference type="Pfam" id="PF00648">
    <property type="entry name" value="Peptidase_C2"/>
    <property type="match status" value="1"/>
</dbReference>
<dbReference type="Gene3D" id="3.90.70.10">
    <property type="entry name" value="Cysteine proteinases"/>
    <property type="match status" value="1"/>
</dbReference>
<evidence type="ECO:0000256" key="3">
    <source>
        <dbReference type="ARBA" id="ARBA00022801"/>
    </source>
</evidence>
<keyword evidence="2 6" id="KW-0645">Protease</keyword>
<dbReference type="Gene3D" id="2.60.120.380">
    <property type="match status" value="1"/>
</dbReference>
<dbReference type="InterPro" id="IPR038765">
    <property type="entry name" value="Papain-like_cys_pep_sf"/>
</dbReference>
<evidence type="ECO:0000313" key="10">
    <source>
        <dbReference type="Proteomes" id="UP001278766"/>
    </source>
</evidence>
<name>A0AAE0LT42_9PEZI</name>
<dbReference type="PANTHER" id="PTHR46143:SF1">
    <property type="entry name" value="CALPAIN-7"/>
    <property type="match status" value="1"/>
</dbReference>
<sequence>MEAQAREHERLLSEAHGEDALKHAIAAAELYMQAASKSKSREDRRRLSNKITELIALGERLKANAKVASSASRPPVPESTRPLTTAEKSAVLEASRLHGNVFLPWERAPDPQSFRDAGGPIYTDPSPFSLSPEQLAIFAGWRRPTELPGFGDGSGQGDQEQLMTTQAETDLAQDLATDCSVVASLCAAGRHLGSTKGSLLSSLMYPFDDERIRPTVSKNGKYVFRMYFNGSWRSVAIDDRLPASKTDRTLYVVDRRNPRLIWPALVEKAYLKIRGGYDFPGSNSATDLHTLTGWIPEQIFLLSDELELDETWSRIKKGYDDGNAILSLGTGNIPPEEEKALGLVREHGYAVMNLKKEDGSRLLLIKNPWVDSLVWTGLGCSATLKVHTVGASDGAPNQFWMAIEDVLQHFDSLYVNWNPAMFTHRQDHHFKWAMGDKTEELVFTHNPQYSVLSPSGSPVWVLLNRHWQDGELEILRQRKVDKDRSSTSLATVSMQLGFMALALYATSPPGTRVPLPDITRRLHQTTYVDSPNTLLRYTPAPGTPQTLVITQAELPLPSYSFTLSFFSHNPLTITPAPHPLPYNTSVAGSWTRRTAGGSASHPTYYTNPQYALTLTNPSPISLVLSTSAHDLPLHVAVLFTPDGGRVISPSGRDMLCSSAEYARGCASAAHPRLDSGVTYAVVLSTFEPGHLAPYTLRVSAASPLTLRPLPADGAGRLRSSLPPCPPPGRRPGPVRLRARVVPARLTRVSVHVSAAPLGRGARSSASASNGSGSGGGGGGGSAVRVALEVGRGAHRTVLALSREGEFADAAMGLRTAEVRVENGEALAARGGLWVVLEQIGGGAAAYGNGGGGGGGAADGGSGSGSGSGAGGVQVEVLSDGAVEVGGWENADED</sequence>
<feature type="active site" evidence="5 6">
    <location>
        <position position="179"/>
    </location>
</feature>
<feature type="region of interest" description="Disordered" evidence="7">
    <location>
        <begin position="759"/>
        <end position="780"/>
    </location>
</feature>
<dbReference type="PRINTS" id="PR00704">
    <property type="entry name" value="CALPAIN"/>
</dbReference>
<feature type="active site" evidence="5 6">
    <location>
        <position position="367"/>
    </location>
</feature>
<dbReference type="GO" id="GO:0004198">
    <property type="term" value="F:calcium-dependent cysteine-type endopeptidase activity"/>
    <property type="evidence" value="ECO:0007669"/>
    <property type="project" value="InterPro"/>
</dbReference>
<evidence type="ECO:0000256" key="7">
    <source>
        <dbReference type="SAM" id="MobiDB-lite"/>
    </source>
</evidence>
<evidence type="ECO:0000256" key="2">
    <source>
        <dbReference type="ARBA" id="ARBA00022670"/>
    </source>
</evidence>
<dbReference type="InterPro" id="IPR051297">
    <property type="entry name" value="PalB/RIM13"/>
</dbReference>
<dbReference type="InterPro" id="IPR036213">
    <property type="entry name" value="Calpain_III_sf"/>
</dbReference>
<feature type="domain" description="Calpain catalytic" evidence="8">
    <location>
        <begin position="101"/>
        <end position="419"/>
    </location>
</feature>
<reference evidence="9" key="1">
    <citation type="journal article" date="2023" name="Mol. Phylogenet. Evol.">
        <title>Genome-scale phylogeny and comparative genomics of the fungal order Sordariales.</title>
        <authorList>
            <person name="Hensen N."/>
            <person name="Bonometti L."/>
            <person name="Westerberg I."/>
            <person name="Brannstrom I.O."/>
            <person name="Guillou S."/>
            <person name="Cros-Aarteil S."/>
            <person name="Calhoun S."/>
            <person name="Haridas S."/>
            <person name="Kuo A."/>
            <person name="Mondo S."/>
            <person name="Pangilinan J."/>
            <person name="Riley R."/>
            <person name="LaButti K."/>
            <person name="Andreopoulos B."/>
            <person name="Lipzen A."/>
            <person name="Chen C."/>
            <person name="Yan M."/>
            <person name="Daum C."/>
            <person name="Ng V."/>
            <person name="Clum A."/>
            <person name="Steindorff A."/>
            <person name="Ohm R.A."/>
            <person name="Martin F."/>
            <person name="Silar P."/>
            <person name="Natvig D.O."/>
            <person name="Lalanne C."/>
            <person name="Gautier V."/>
            <person name="Ament-Velasquez S.L."/>
            <person name="Kruys A."/>
            <person name="Hutchinson M.I."/>
            <person name="Powell A.J."/>
            <person name="Barry K."/>
            <person name="Miller A.N."/>
            <person name="Grigoriev I.V."/>
            <person name="Debuchy R."/>
            <person name="Gladieux P."/>
            <person name="Hiltunen Thoren M."/>
            <person name="Johannesson H."/>
        </authorList>
    </citation>
    <scope>NUCLEOTIDE SEQUENCE</scope>
    <source>
        <strain evidence="9">CBS 168.71</strain>
    </source>
</reference>
<dbReference type="InterPro" id="IPR022683">
    <property type="entry name" value="Calpain_III"/>
</dbReference>